<dbReference type="RefSeq" id="WP_092116017.1">
    <property type="nucleotide sequence ID" value="NZ_FMXO01000001.1"/>
</dbReference>
<evidence type="ECO:0000313" key="7">
    <source>
        <dbReference type="Proteomes" id="UP000198771"/>
    </source>
</evidence>
<keyword evidence="2 5" id="KW-0812">Transmembrane</keyword>
<dbReference type="OrthoDB" id="127638at2"/>
<dbReference type="PIRSF" id="PIRSF006060">
    <property type="entry name" value="AA_transporter"/>
    <property type="match status" value="1"/>
</dbReference>
<keyword evidence="7" id="KW-1185">Reference proteome</keyword>
<feature type="transmembrane region" description="Helical" evidence="5">
    <location>
        <begin position="403"/>
        <end position="422"/>
    </location>
</feature>
<keyword evidence="4 5" id="KW-0472">Membrane</keyword>
<sequence length="456" mass="47815">MPDATSCRPASNEKLRGGLSVADGVAVLVGVVIGIGIFGFPPLVAQQAETPYIYMGLWLAGGLIMLLGALCYAELGSTYPHAGGEYHFLQRAWGSGVGVLFAWARGTVIQTGSIAAVAFIYGEYAQQLVPLGAWGAAMHAAVAIMGLTALNIVGTREAKRAQILFSSMTVLALALVIGGGLLKSAPAMAEPIIGAGTSTALSGNPAGALGMGMVFVLLTYGGWNETAYLSGELRDPQRSMSRVLLLGAAIVIFVYVLANLSYLHIFGLEGLRETHAVGAQMMQLVAGPRAAFLLSVMVCIVALSTLNATILTGARVYYALGRDVPRLSMLGAWSERSETPVRALALQGLITLALVLFGAMTQDGIGTMVAYTAPVFWLFMLLTAMSVFALRHRDPLRRRPFRVPVYPLTPLLFGITCLGLLWSSTLYAGPGAIVGLGVLAAGAPLLLLRGRNTSTG</sequence>
<dbReference type="InterPro" id="IPR002293">
    <property type="entry name" value="AA/rel_permease1"/>
</dbReference>
<feature type="transmembrane region" description="Helical" evidence="5">
    <location>
        <begin position="291"/>
        <end position="320"/>
    </location>
</feature>
<keyword evidence="3 5" id="KW-1133">Transmembrane helix</keyword>
<feature type="transmembrane region" description="Helical" evidence="5">
    <location>
        <begin position="96"/>
        <end position="121"/>
    </location>
</feature>
<evidence type="ECO:0000256" key="3">
    <source>
        <dbReference type="ARBA" id="ARBA00022989"/>
    </source>
</evidence>
<feature type="transmembrane region" description="Helical" evidence="5">
    <location>
        <begin position="52"/>
        <end position="75"/>
    </location>
</feature>
<reference evidence="6 7" key="1">
    <citation type="submission" date="2016-10" db="EMBL/GenBank/DDBJ databases">
        <authorList>
            <person name="de Groot N.N."/>
        </authorList>
    </citation>
    <scope>NUCLEOTIDE SEQUENCE [LARGE SCALE GENOMIC DNA]</scope>
    <source>
        <strain evidence="6 7">ASO4-2</strain>
    </source>
</reference>
<dbReference type="PANTHER" id="PTHR11785:SF512">
    <property type="entry name" value="SOBREMESA, ISOFORM B"/>
    <property type="match status" value="1"/>
</dbReference>
<dbReference type="PANTHER" id="PTHR11785">
    <property type="entry name" value="AMINO ACID TRANSPORTER"/>
    <property type="match status" value="1"/>
</dbReference>
<dbReference type="GO" id="GO:0016020">
    <property type="term" value="C:membrane"/>
    <property type="evidence" value="ECO:0007669"/>
    <property type="project" value="UniProtKB-SubCell"/>
</dbReference>
<dbReference type="Pfam" id="PF13520">
    <property type="entry name" value="AA_permease_2"/>
    <property type="match status" value="1"/>
</dbReference>
<feature type="transmembrane region" description="Helical" evidence="5">
    <location>
        <begin position="161"/>
        <end position="182"/>
    </location>
</feature>
<dbReference type="InterPro" id="IPR050598">
    <property type="entry name" value="AminoAcid_Transporter"/>
</dbReference>
<dbReference type="EMBL" id="FMXO01000001">
    <property type="protein sequence ID" value="SDB01879.1"/>
    <property type="molecule type" value="Genomic_DNA"/>
</dbReference>
<feature type="transmembrane region" description="Helical" evidence="5">
    <location>
        <begin position="202"/>
        <end position="223"/>
    </location>
</feature>
<feature type="transmembrane region" description="Helical" evidence="5">
    <location>
        <begin position="21"/>
        <end position="40"/>
    </location>
</feature>
<dbReference type="STRING" id="617002.SAMN05660653_00037"/>
<feature type="transmembrane region" description="Helical" evidence="5">
    <location>
        <begin position="341"/>
        <end position="362"/>
    </location>
</feature>
<feature type="transmembrane region" description="Helical" evidence="5">
    <location>
        <begin position="368"/>
        <end position="391"/>
    </location>
</feature>
<organism evidence="6 7">
    <name type="scientific">Desulfonatronum thiosulfatophilum</name>
    <dbReference type="NCBI Taxonomy" id="617002"/>
    <lineage>
        <taxon>Bacteria</taxon>
        <taxon>Pseudomonadati</taxon>
        <taxon>Thermodesulfobacteriota</taxon>
        <taxon>Desulfovibrionia</taxon>
        <taxon>Desulfovibrionales</taxon>
        <taxon>Desulfonatronaceae</taxon>
        <taxon>Desulfonatronum</taxon>
    </lineage>
</organism>
<dbReference type="GO" id="GO:0015179">
    <property type="term" value="F:L-amino acid transmembrane transporter activity"/>
    <property type="evidence" value="ECO:0007669"/>
    <property type="project" value="TreeGrafter"/>
</dbReference>
<dbReference type="Gene3D" id="1.20.1740.10">
    <property type="entry name" value="Amino acid/polyamine transporter I"/>
    <property type="match status" value="1"/>
</dbReference>
<evidence type="ECO:0000256" key="1">
    <source>
        <dbReference type="ARBA" id="ARBA00004141"/>
    </source>
</evidence>
<evidence type="ECO:0000256" key="2">
    <source>
        <dbReference type="ARBA" id="ARBA00022692"/>
    </source>
</evidence>
<dbReference type="AlphaFoldDB" id="A0A1G6A0B3"/>
<proteinExistence type="predicted"/>
<feature type="transmembrane region" description="Helical" evidence="5">
    <location>
        <begin position="243"/>
        <end position="265"/>
    </location>
</feature>
<comment type="subcellular location">
    <subcellularLocation>
        <location evidence="1">Membrane</location>
        <topology evidence="1">Multi-pass membrane protein</topology>
    </subcellularLocation>
</comment>
<name>A0A1G6A0B3_9BACT</name>
<dbReference type="Proteomes" id="UP000198771">
    <property type="component" value="Unassembled WGS sequence"/>
</dbReference>
<accession>A0A1G6A0B3</accession>
<gene>
    <name evidence="6" type="ORF">SAMN05660653_00037</name>
</gene>
<feature type="transmembrane region" description="Helical" evidence="5">
    <location>
        <begin position="428"/>
        <end position="448"/>
    </location>
</feature>
<protein>
    <submittedName>
        <fullName evidence="6">Amino acid transporter</fullName>
    </submittedName>
</protein>
<evidence type="ECO:0000256" key="5">
    <source>
        <dbReference type="SAM" id="Phobius"/>
    </source>
</evidence>
<evidence type="ECO:0000313" key="6">
    <source>
        <dbReference type="EMBL" id="SDB01879.1"/>
    </source>
</evidence>
<evidence type="ECO:0000256" key="4">
    <source>
        <dbReference type="ARBA" id="ARBA00023136"/>
    </source>
</evidence>
<feature type="transmembrane region" description="Helical" evidence="5">
    <location>
        <begin position="133"/>
        <end position="154"/>
    </location>
</feature>